<reference evidence="3" key="1">
    <citation type="submission" date="2023-01" db="EMBL/GenBank/DDBJ databases">
        <title>Key to firefly adult light organ development and bioluminescence: homeobox transcription factors regulate luciferase expression and transportation to peroxisome.</title>
        <authorList>
            <person name="Fu X."/>
        </authorList>
    </citation>
    <scope>NUCLEOTIDE SEQUENCE [LARGE SCALE GENOMIC DNA]</scope>
</reference>
<comment type="caution">
    <text evidence="2">The sequence shown here is derived from an EMBL/GenBank/DDBJ whole genome shotgun (WGS) entry which is preliminary data.</text>
</comment>
<gene>
    <name evidence="2" type="ORF">RN001_016313</name>
</gene>
<feature type="region of interest" description="Disordered" evidence="1">
    <location>
        <begin position="1"/>
        <end position="34"/>
    </location>
</feature>
<evidence type="ECO:0000313" key="3">
    <source>
        <dbReference type="Proteomes" id="UP001353858"/>
    </source>
</evidence>
<proteinExistence type="predicted"/>
<dbReference type="AlphaFoldDB" id="A0AAN7SB93"/>
<dbReference type="Proteomes" id="UP001353858">
    <property type="component" value="Unassembled WGS sequence"/>
</dbReference>
<protein>
    <submittedName>
        <fullName evidence="2">Uncharacterized protein</fullName>
    </submittedName>
</protein>
<feature type="compositionally biased region" description="Basic and acidic residues" evidence="1">
    <location>
        <begin position="8"/>
        <end position="25"/>
    </location>
</feature>
<sequence length="74" mass="8059">MTTCESSSVRHIDSSKKIRSEKSKNPNDNLVDGNCTLAKEPPVVVDTTLSTLTEKPLAVIMNPLSFLNNLLTSN</sequence>
<evidence type="ECO:0000313" key="2">
    <source>
        <dbReference type="EMBL" id="KAK4872189.1"/>
    </source>
</evidence>
<evidence type="ECO:0000256" key="1">
    <source>
        <dbReference type="SAM" id="MobiDB-lite"/>
    </source>
</evidence>
<organism evidence="2 3">
    <name type="scientific">Aquatica leii</name>
    <dbReference type="NCBI Taxonomy" id="1421715"/>
    <lineage>
        <taxon>Eukaryota</taxon>
        <taxon>Metazoa</taxon>
        <taxon>Ecdysozoa</taxon>
        <taxon>Arthropoda</taxon>
        <taxon>Hexapoda</taxon>
        <taxon>Insecta</taxon>
        <taxon>Pterygota</taxon>
        <taxon>Neoptera</taxon>
        <taxon>Endopterygota</taxon>
        <taxon>Coleoptera</taxon>
        <taxon>Polyphaga</taxon>
        <taxon>Elateriformia</taxon>
        <taxon>Elateroidea</taxon>
        <taxon>Lampyridae</taxon>
        <taxon>Luciolinae</taxon>
        <taxon>Aquatica</taxon>
    </lineage>
</organism>
<dbReference type="EMBL" id="JARPUR010000008">
    <property type="protein sequence ID" value="KAK4872189.1"/>
    <property type="molecule type" value="Genomic_DNA"/>
</dbReference>
<name>A0AAN7SB93_9COLE</name>
<accession>A0AAN7SB93</accession>
<keyword evidence="3" id="KW-1185">Reference proteome</keyword>